<keyword evidence="5" id="KW-1185">Reference proteome</keyword>
<dbReference type="InterPro" id="IPR050121">
    <property type="entry name" value="Cytochrome_P450_monoxygenase"/>
</dbReference>
<dbReference type="Pfam" id="PF00067">
    <property type="entry name" value="p450"/>
    <property type="match status" value="1"/>
</dbReference>
<accession>A0ABR4E7I6</accession>
<reference evidence="4 5" key="1">
    <citation type="submission" date="2024-03" db="EMBL/GenBank/DDBJ databases">
        <title>A high-quality draft genome sequence of Diaporthe vaccinii, a causative agent of upright dieback and viscid rot disease in cranberry plants.</title>
        <authorList>
            <person name="Sarrasin M."/>
            <person name="Lang B.F."/>
            <person name="Burger G."/>
        </authorList>
    </citation>
    <scope>NUCLEOTIDE SEQUENCE [LARGE SCALE GENOMIC DNA]</scope>
    <source>
        <strain evidence="4 5">IS7</strain>
    </source>
</reference>
<dbReference type="PANTHER" id="PTHR24305">
    <property type="entry name" value="CYTOCHROME P450"/>
    <property type="match status" value="1"/>
</dbReference>
<name>A0ABR4E7I6_9PEZI</name>
<keyword evidence="1" id="KW-0349">Heme</keyword>
<dbReference type="InterPro" id="IPR036396">
    <property type="entry name" value="Cyt_P450_sf"/>
</dbReference>
<gene>
    <name evidence="4" type="ORF">FJTKL_14499</name>
</gene>
<comment type="caution">
    <text evidence="4">The sequence shown here is derived from an EMBL/GenBank/DDBJ whole genome shotgun (WGS) entry which is preliminary data.</text>
</comment>
<protein>
    <recommendedName>
        <fullName evidence="6">Cytochrome P450</fullName>
    </recommendedName>
</protein>
<evidence type="ECO:0000256" key="3">
    <source>
        <dbReference type="ARBA" id="ARBA00023004"/>
    </source>
</evidence>
<dbReference type="EMBL" id="JBAWTH010000087">
    <property type="protein sequence ID" value="KAL2278404.1"/>
    <property type="molecule type" value="Genomic_DNA"/>
</dbReference>
<dbReference type="PANTHER" id="PTHR24305:SF78">
    <property type="entry name" value="P450, PUTATIVE (EUROFUNG)-RELATED"/>
    <property type="match status" value="1"/>
</dbReference>
<evidence type="ECO:0000256" key="1">
    <source>
        <dbReference type="ARBA" id="ARBA00022617"/>
    </source>
</evidence>
<evidence type="ECO:0008006" key="6">
    <source>
        <dbReference type="Google" id="ProtNLM"/>
    </source>
</evidence>
<keyword evidence="2" id="KW-0479">Metal-binding</keyword>
<dbReference type="InterPro" id="IPR001128">
    <property type="entry name" value="Cyt_P450"/>
</dbReference>
<keyword evidence="3" id="KW-0408">Iron</keyword>
<evidence type="ECO:0000313" key="4">
    <source>
        <dbReference type="EMBL" id="KAL2278404.1"/>
    </source>
</evidence>
<evidence type="ECO:0000313" key="5">
    <source>
        <dbReference type="Proteomes" id="UP001600888"/>
    </source>
</evidence>
<sequence length="335" mass="37898">MGAKLSRFWTSYTSSKNFQYYKELEKMQAKYGDFVRTGPREITVTRASAVNAIYGPASKLLKSTWYALATYQQRVKEKSDLLTKQIQHRAGQPIDITKWAMFYSFDVIGEVAFGKDFGNLITGTEHSALKPIHEHIKVFAVLGHLPWLMNIMTSIPSASSVYTEIFSFCENEIRAKQKKLWDSEKYPSDIVSWLLKAVHDKDISAAPTTEALEYDSRLVLLAGSDTASSTLANALFFLCKNVGAQNKLREQLRQVMPGGTQQWDYEKVQLVTFLDDIIAETFRLRPAVLVAGSRETPEAGLQIDEVRIPGNTNVLVPVYNIQRDPRYWPQVKLSG</sequence>
<dbReference type="SUPFAM" id="SSF48264">
    <property type="entry name" value="Cytochrome P450"/>
    <property type="match status" value="1"/>
</dbReference>
<dbReference type="Gene3D" id="1.10.630.10">
    <property type="entry name" value="Cytochrome P450"/>
    <property type="match status" value="1"/>
</dbReference>
<dbReference type="Proteomes" id="UP001600888">
    <property type="component" value="Unassembled WGS sequence"/>
</dbReference>
<evidence type="ECO:0000256" key="2">
    <source>
        <dbReference type="ARBA" id="ARBA00022723"/>
    </source>
</evidence>
<proteinExistence type="predicted"/>
<organism evidence="4 5">
    <name type="scientific">Diaporthe vaccinii</name>
    <dbReference type="NCBI Taxonomy" id="105482"/>
    <lineage>
        <taxon>Eukaryota</taxon>
        <taxon>Fungi</taxon>
        <taxon>Dikarya</taxon>
        <taxon>Ascomycota</taxon>
        <taxon>Pezizomycotina</taxon>
        <taxon>Sordariomycetes</taxon>
        <taxon>Sordariomycetidae</taxon>
        <taxon>Diaporthales</taxon>
        <taxon>Diaporthaceae</taxon>
        <taxon>Diaporthe</taxon>
        <taxon>Diaporthe eres species complex</taxon>
    </lineage>
</organism>